<feature type="compositionally biased region" description="Polar residues" evidence="2">
    <location>
        <begin position="541"/>
        <end position="551"/>
    </location>
</feature>
<evidence type="ECO:0000313" key="5">
    <source>
        <dbReference type="Proteomes" id="UP000594220"/>
    </source>
</evidence>
<feature type="region of interest" description="Disordered" evidence="2">
    <location>
        <begin position="567"/>
        <end position="648"/>
    </location>
</feature>
<dbReference type="PANTHER" id="PTHR11216">
    <property type="entry name" value="EH DOMAIN"/>
    <property type="match status" value="1"/>
</dbReference>
<dbReference type="SMART" id="SM00027">
    <property type="entry name" value="EH"/>
    <property type="match status" value="1"/>
</dbReference>
<feature type="coiled-coil region" evidence="1">
    <location>
        <begin position="683"/>
        <end position="714"/>
    </location>
</feature>
<keyword evidence="1" id="KW-0175">Coiled coil</keyword>
<feature type="compositionally biased region" description="Polar residues" evidence="2">
    <location>
        <begin position="491"/>
        <end position="502"/>
    </location>
</feature>
<feature type="compositionally biased region" description="Low complexity" evidence="2">
    <location>
        <begin position="503"/>
        <end position="512"/>
    </location>
</feature>
<dbReference type="AlphaFoldDB" id="A0A7M4DYR5"/>
<feature type="region of interest" description="Disordered" evidence="2">
    <location>
        <begin position="432"/>
        <end position="552"/>
    </location>
</feature>
<feature type="compositionally biased region" description="Low complexity" evidence="2">
    <location>
        <begin position="441"/>
        <end position="450"/>
    </location>
</feature>
<reference evidence="4" key="2">
    <citation type="submission" date="2025-09" db="UniProtKB">
        <authorList>
            <consortium name="Ensembl"/>
        </authorList>
    </citation>
    <scope>IDENTIFICATION</scope>
</reference>
<feature type="compositionally biased region" description="Polar residues" evidence="2">
    <location>
        <begin position="454"/>
        <end position="470"/>
    </location>
</feature>
<dbReference type="GO" id="GO:0005737">
    <property type="term" value="C:cytoplasm"/>
    <property type="evidence" value="ECO:0007669"/>
    <property type="project" value="TreeGrafter"/>
</dbReference>
<evidence type="ECO:0000256" key="2">
    <source>
        <dbReference type="SAM" id="MobiDB-lite"/>
    </source>
</evidence>
<dbReference type="Pfam" id="PF12763">
    <property type="entry name" value="EH"/>
    <property type="match status" value="1"/>
</dbReference>
<feature type="compositionally biased region" description="Basic and acidic residues" evidence="2">
    <location>
        <begin position="636"/>
        <end position="648"/>
    </location>
</feature>
<dbReference type="Proteomes" id="UP000594220">
    <property type="component" value="Unplaced"/>
</dbReference>
<feature type="compositionally biased region" description="Polar residues" evidence="2">
    <location>
        <begin position="335"/>
        <end position="361"/>
    </location>
</feature>
<sequence>MEGLTLSEAEQRYYCDLFSYCDTESTKKVASNGRVLELFRAAQLPADVVMQIMELCGATRLGYFGRSQFYIALKLVAVAQSGLPLRVESLNTVKDLPLPRFVVSKNEQESRHTASYASDADNPASYSGVIPPPPGRVQAKKGSVSHDAVQQRTSTDQQESTSPVVSPQQSPPTSPHTWRKHNRHPSGGNNERPLAGPGPFWAPFSEAQPGSSAAGDPIWSGHSPPPHQENWVSFADTPPTSTLLAMHPASVQDQTTVRTVASATTANEIRRQSSSYDDPWKITDEQRQYYVNQFKTIQPDLNGFIPEVGDQAGEVGYSSSPAEAPPSKSPSMPSLNQTWPELNQSSEQWETFSERSSSSQTLTQFDSNIAPADPDTAIVHPVPIRMTPSKIHMQEMELKRTGSDHANPTSPLLVKPADLSEENKISSSVKFVPGNTVADGYSSSDSYTSDPEQIGSTVTRQRSHSGTSPDNAAPPPPPPRPHPSHSRSSSLDMNRSFTVTPGQQQAGVVAYPPAVPPRPQPSQGTGPHVHRPVDAEGLIAHTSTSPQQIPEQPNFADFSQFEAFAASGVNEEEEDEIETHPDVLQAEKPSDSASSLRAAKTEGRVEDKAATSVPNNTGKGTTPLAPPPKPIRRRLKSEDELRPEVEEHAQKTGVIAAVLASQPSIPRSVGKDKKAIQASIRRNKETNTVLARLNSELQQQLKDVLEERISLEVQLEQLRPFSHL</sequence>
<dbReference type="PANTHER" id="PTHR11216:SF63">
    <property type="entry name" value="RALBP1-ASSOCIATED EPS DOMAIN-CONTAINING PROTEIN 1"/>
    <property type="match status" value="1"/>
</dbReference>
<dbReference type="GeneTree" id="ENSGT00940000158749"/>
<organism evidence="4 5">
    <name type="scientific">Crocodylus porosus</name>
    <name type="common">Saltwater crocodile</name>
    <name type="synonym">Estuarine crocodile</name>
    <dbReference type="NCBI Taxonomy" id="8502"/>
    <lineage>
        <taxon>Eukaryota</taxon>
        <taxon>Metazoa</taxon>
        <taxon>Chordata</taxon>
        <taxon>Craniata</taxon>
        <taxon>Vertebrata</taxon>
        <taxon>Euteleostomi</taxon>
        <taxon>Archelosauria</taxon>
        <taxon>Archosauria</taxon>
        <taxon>Crocodylia</taxon>
        <taxon>Longirostres</taxon>
        <taxon>Crocodylidae</taxon>
        <taxon>Crocodylus</taxon>
    </lineage>
</organism>
<gene>
    <name evidence="4" type="primary">REPS1</name>
</gene>
<reference evidence="4" key="1">
    <citation type="submission" date="2025-08" db="UniProtKB">
        <authorList>
            <consortium name="Ensembl"/>
        </authorList>
    </citation>
    <scope>IDENTIFICATION</scope>
</reference>
<dbReference type="InterPro" id="IPR011992">
    <property type="entry name" value="EF-hand-dom_pair"/>
</dbReference>
<evidence type="ECO:0000259" key="3">
    <source>
        <dbReference type="PROSITE" id="PS50031"/>
    </source>
</evidence>
<protein>
    <submittedName>
        <fullName evidence="4">RALBP1 associated Eps domain containing 1</fullName>
    </submittedName>
</protein>
<accession>A0A7M4DYR5</accession>
<keyword evidence="5" id="KW-1185">Reference proteome</keyword>
<dbReference type="FunFam" id="1.10.238.10:FF:000084">
    <property type="entry name" value="ralBP1-associated Eps domain-containing protein 1 isoform X2"/>
    <property type="match status" value="1"/>
</dbReference>
<feature type="region of interest" description="Disordered" evidence="2">
    <location>
        <begin position="309"/>
        <end position="361"/>
    </location>
</feature>
<evidence type="ECO:0000313" key="4">
    <source>
        <dbReference type="Ensembl" id="ENSCPRP00005001784.1"/>
    </source>
</evidence>
<dbReference type="GO" id="GO:0006897">
    <property type="term" value="P:endocytosis"/>
    <property type="evidence" value="ECO:0007669"/>
    <property type="project" value="TreeGrafter"/>
</dbReference>
<name>A0A7M4DYR5_CROPO</name>
<feature type="domain" description="EH" evidence="3">
    <location>
        <begin position="10"/>
        <end position="97"/>
    </location>
</feature>
<dbReference type="PROSITE" id="PS50031">
    <property type="entry name" value="EH"/>
    <property type="match status" value="1"/>
</dbReference>
<feature type="compositionally biased region" description="Polar residues" evidence="2">
    <location>
        <begin position="148"/>
        <end position="159"/>
    </location>
</feature>
<proteinExistence type="predicted"/>
<dbReference type="GO" id="GO:0016197">
    <property type="term" value="P:endosomal transport"/>
    <property type="evidence" value="ECO:0007669"/>
    <property type="project" value="TreeGrafter"/>
</dbReference>
<dbReference type="Gene3D" id="1.10.238.10">
    <property type="entry name" value="EF-hand"/>
    <property type="match status" value="1"/>
</dbReference>
<dbReference type="SUPFAM" id="SSF47473">
    <property type="entry name" value="EF-hand"/>
    <property type="match status" value="1"/>
</dbReference>
<dbReference type="Ensembl" id="ENSCPRT00005002088.1">
    <property type="protein sequence ID" value="ENSCPRP00005001784.1"/>
    <property type="gene ID" value="ENSCPRG00005001308.1"/>
</dbReference>
<feature type="region of interest" description="Disordered" evidence="2">
    <location>
        <begin position="107"/>
        <end position="229"/>
    </location>
</feature>
<dbReference type="GO" id="GO:0005886">
    <property type="term" value="C:plasma membrane"/>
    <property type="evidence" value="ECO:0007669"/>
    <property type="project" value="TreeGrafter"/>
</dbReference>
<evidence type="ECO:0000256" key="1">
    <source>
        <dbReference type="SAM" id="Coils"/>
    </source>
</evidence>
<dbReference type="InterPro" id="IPR000261">
    <property type="entry name" value="EH_dom"/>
</dbReference>
<feature type="compositionally biased region" description="Pro residues" evidence="2">
    <location>
        <begin position="472"/>
        <end position="481"/>
    </location>
</feature>
<feature type="compositionally biased region" description="Basic and acidic residues" evidence="2">
    <location>
        <begin position="599"/>
        <end position="609"/>
    </location>
</feature>